<evidence type="ECO:0000313" key="2">
    <source>
        <dbReference type="Proteomes" id="UP000297654"/>
    </source>
</evidence>
<sequence length="110" mass="11721">MIDWSAFLIVSVASLFSAALLVSLYSLGLRLLTTAGRIPLVDPLEFTGAITVLTPKKAAKQLKRARKAAAANPLTSGMKRLALFAGYACFVLCGLAVLYGVYLIVPALHR</sequence>
<dbReference type="OrthoDB" id="4950741at2"/>
<evidence type="ECO:0000313" key="1">
    <source>
        <dbReference type="EMBL" id="TFB93490.1"/>
    </source>
</evidence>
<dbReference type="STRING" id="1424661.SAMN05216281_106180"/>
<keyword evidence="2" id="KW-1185">Reference proteome</keyword>
<dbReference type="RefSeq" id="WP_092109610.1">
    <property type="nucleotide sequence ID" value="NZ_FOCN01000006.1"/>
</dbReference>
<name>A0A1H8FXA3_9MICO</name>
<proteinExistence type="predicted"/>
<gene>
    <name evidence="1" type="ORF">E3O10_04300</name>
</gene>
<comment type="caution">
    <text evidence="1">The sequence shown here is derived from an EMBL/GenBank/DDBJ whole genome shotgun (WGS) entry which is preliminary data.</text>
</comment>
<organism evidence="1 2">
    <name type="scientific">Cryobacterium luteum</name>
    <dbReference type="NCBI Taxonomy" id="1424661"/>
    <lineage>
        <taxon>Bacteria</taxon>
        <taxon>Bacillati</taxon>
        <taxon>Actinomycetota</taxon>
        <taxon>Actinomycetes</taxon>
        <taxon>Micrococcales</taxon>
        <taxon>Microbacteriaceae</taxon>
        <taxon>Cryobacterium</taxon>
    </lineage>
</organism>
<dbReference type="Proteomes" id="UP000297654">
    <property type="component" value="Unassembled WGS sequence"/>
</dbReference>
<accession>A0A1H8FXA3</accession>
<reference evidence="1 2" key="1">
    <citation type="submission" date="2019-03" db="EMBL/GenBank/DDBJ databases">
        <title>Genomics of glacier-inhabiting Cryobacterium strains.</title>
        <authorList>
            <person name="Liu Q."/>
            <person name="Xin Y.-H."/>
        </authorList>
    </citation>
    <scope>NUCLEOTIDE SEQUENCE [LARGE SCALE GENOMIC DNA]</scope>
    <source>
        <strain evidence="1 2">Hh15</strain>
    </source>
</reference>
<protein>
    <submittedName>
        <fullName evidence="1">Peptidase</fullName>
    </submittedName>
</protein>
<dbReference type="AlphaFoldDB" id="A0A1H8FXA3"/>
<dbReference type="EMBL" id="SOFF01000012">
    <property type="protein sequence ID" value="TFB93490.1"/>
    <property type="molecule type" value="Genomic_DNA"/>
</dbReference>